<evidence type="ECO:0000256" key="13">
    <source>
        <dbReference type="ARBA" id="ARBA00040794"/>
    </source>
</evidence>
<dbReference type="Proteomes" id="UP000075544">
    <property type="component" value="Unassembled WGS sequence"/>
</dbReference>
<feature type="domain" description="Nudix hydrolase" evidence="17">
    <location>
        <begin position="4"/>
        <end position="131"/>
    </location>
</feature>
<dbReference type="InterPro" id="IPR036206">
    <property type="entry name" value="ThiamineP_synth_sf"/>
</dbReference>
<organism evidence="18 19">
    <name type="scientific">Acinetobacter venetianus</name>
    <dbReference type="NCBI Taxonomy" id="52133"/>
    <lineage>
        <taxon>Bacteria</taxon>
        <taxon>Pseudomonadati</taxon>
        <taxon>Pseudomonadota</taxon>
        <taxon>Gammaproteobacteria</taxon>
        <taxon>Moraxellales</taxon>
        <taxon>Moraxellaceae</taxon>
        <taxon>Acinetobacter</taxon>
    </lineage>
</organism>
<dbReference type="CDD" id="cd00564">
    <property type="entry name" value="TMP_TenI"/>
    <property type="match status" value="1"/>
</dbReference>
<evidence type="ECO:0000313" key="19">
    <source>
        <dbReference type="Proteomes" id="UP000075544"/>
    </source>
</evidence>
<evidence type="ECO:0000256" key="2">
    <source>
        <dbReference type="ARBA" id="ARBA00005582"/>
    </source>
</evidence>
<dbReference type="GO" id="GO:0006260">
    <property type="term" value="P:DNA replication"/>
    <property type="evidence" value="ECO:0007669"/>
    <property type="project" value="UniProtKB-KW"/>
</dbReference>
<dbReference type="Gene3D" id="3.20.20.70">
    <property type="entry name" value="Aldolase class I"/>
    <property type="match status" value="1"/>
</dbReference>
<evidence type="ECO:0000256" key="11">
    <source>
        <dbReference type="ARBA" id="ARBA00036904"/>
    </source>
</evidence>
<evidence type="ECO:0000256" key="8">
    <source>
        <dbReference type="ARBA" id="ARBA00022842"/>
    </source>
</evidence>
<dbReference type="InterPro" id="IPR000086">
    <property type="entry name" value="NUDIX_hydrolase_dom"/>
</dbReference>
<dbReference type="EC" id="3.6.1.55" evidence="12"/>
<reference evidence="18 19" key="1">
    <citation type="journal article" date="2016" name="Sci. Rep.">
        <title>Genomic and phenotypic characterization of the species Acinetobacter venetianus.</title>
        <authorList>
            <person name="Fondi M."/>
            <person name="Maida I."/>
            <person name="Perrin E."/>
            <person name="Orlandini V."/>
            <person name="La Torre L."/>
            <person name="Bosi E."/>
            <person name="Negroni A."/>
            <person name="Zanaroli G."/>
            <person name="Fava F."/>
            <person name="Decorosi F."/>
            <person name="Giovannetti L."/>
            <person name="Viti C."/>
            <person name="Vaneechoutte M."/>
            <person name="Dijkshoorn L."/>
            <person name="Fani R."/>
        </authorList>
    </citation>
    <scope>NUCLEOTIDE SEQUENCE [LARGE SCALE GENOMIC DNA]</scope>
    <source>
        <strain evidence="18 19">LUH13518</strain>
    </source>
</reference>
<dbReference type="Gene3D" id="3.90.79.10">
    <property type="entry name" value="Nucleoside Triphosphate Pyrophosphohydrolase"/>
    <property type="match status" value="1"/>
</dbReference>
<dbReference type="PRINTS" id="PR00502">
    <property type="entry name" value="NUDIXFAMILY"/>
</dbReference>
<evidence type="ECO:0000256" key="4">
    <source>
        <dbReference type="ARBA" id="ARBA00022705"/>
    </source>
</evidence>
<dbReference type="PROSITE" id="PS00893">
    <property type="entry name" value="NUDIX_BOX"/>
    <property type="match status" value="1"/>
</dbReference>
<keyword evidence="4" id="KW-0235">DNA replication</keyword>
<dbReference type="InterPro" id="IPR020084">
    <property type="entry name" value="NUDIX_hydrolase_CS"/>
</dbReference>
<evidence type="ECO:0000256" key="12">
    <source>
        <dbReference type="ARBA" id="ARBA00038905"/>
    </source>
</evidence>
<evidence type="ECO:0000256" key="6">
    <source>
        <dbReference type="ARBA" id="ARBA00022763"/>
    </source>
</evidence>
<dbReference type="PROSITE" id="PS51462">
    <property type="entry name" value="NUDIX"/>
    <property type="match status" value="1"/>
</dbReference>
<accession>A0A150I079</accession>
<evidence type="ECO:0000256" key="14">
    <source>
        <dbReference type="ARBA" id="ARBA00041592"/>
    </source>
</evidence>
<sequence>MAKATVDVAIAILLHKSKVLVGWRQANQHQGNKHEFPGGKVEKGETPEQACRREIYEEVGIGLKDWHKFDEISHEYDDIIVNLHLFHAYVPDELLNLIHQPWTWFNRDQLAELNFPKANAAILDRLIWPHLIKINNELSALPQQTSLFYWRTELTDIKKIEQQLLELDDQQLAKLVINFDIWQHLLNTELKGKITTIHLKQSQLISLSKGDLNIGKRFLAACHDAVSIQHAHHLGCDAILLSPVNATATHPDTKVLGWDNFSELAQKSDIPVFALGGVAPTDIEQAQKHHAYGLAGISQFNSLV</sequence>
<comment type="catalytic activity">
    <reaction evidence="10">
        <text>8-oxo-dGTP + H2O = 8-oxo-dGMP + diphosphate + H(+)</text>
        <dbReference type="Rhea" id="RHEA:31575"/>
        <dbReference type="ChEBI" id="CHEBI:15377"/>
        <dbReference type="ChEBI" id="CHEBI:15378"/>
        <dbReference type="ChEBI" id="CHEBI:33019"/>
        <dbReference type="ChEBI" id="CHEBI:63224"/>
        <dbReference type="ChEBI" id="CHEBI:77896"/>
        <dbReference type="EC" id="3.6.1.55"/>
    </reaction>
</comment>
<dbReference type="GO" id="GO:0008413">
    <property type="term" value="F:8-oxo-7,8-dihydroguanosine triphosphate pyrophosphatase activity"/>
    <property type="evidence" value="ECO:0007669"/>
    <property type="project" value="TreeGrafter"/>
</dbReference>
<dbReference type="PANTHER" id="PTHR47707">
    <property type="entry name" value="8-OXO-DGTP DIPHOSPHATASE"/>
    <property type="match status" value="1"/>
</dbReference>
<dbReference type="Pfam" id="PF02581">
    <property type="entry name" value="TMP-TENI"/>
    <property type="match status" value="1"/>
</dbReference>
<evidence type="ECO:0000256" key="15">
    <source>
        <dbReference type="ARBA" id="ARBA00041979"/>
    </source>
</evidence>
<keyword evidence="8" id="KW-0460">Magnesium</keyword>
<dbReference type="Pfam" id="PF14815">
    <property type="entry name" value="NUDIX_4"/>
    <property type="match status" value="1"/>
</dbReference>
<proteinExistence type="inferred from homology"/>
<keyword evidence="6" id="KW-0227">DNA damage</keyword>
<keyword evidence="7 18" id="KW-0378">Hydrolase</keyword>
<dbReference type="InterPro" id="IPR047127">
    <property type="entry name" value="MutT-like"/>
</dbReference>
<evidence type="ECO:0000256" key="5">
    <source>
        <dbReference type="ARBA" id="ARBA00022723"/>
    </source>
</evidence>
<dbReference type="RefSeq" id="WP_061523837.1">
    <property type="nucleotide sequence ID" value="NZ_JRHX01000024.1"/>
</dbReference>
<dbReference type="SUPFAM" id="SSF55811">
    <property type="entry name" value="Nudix"/>
    <property type="match status" value="1"/>
</dbReference>
<dbReference type="AlphaFoldDB" id="A0A150I079"/>
<comment type="catalytic activity">
    <reaction evidence="11">
        <text>8-oxo-GTP + H2O = 8-oxo-GMP + diphosphate + H(+)</text>
        <dbReference type="Rhea" id="RHEA:67616"/>
        <dbReference type="ChEBI" id="CHEBI:15377"/>
        <dbReference type="ChEBI" id="CHEBI:15378"/>
        <dbReference type="ChEBI" id="CHEBI:33019"/>
        <dbReference type="ChEBI" id="CHEBI:143553"/>
        <dbReference type="ChEBI" id="CHEBI:145694"/>
    </reaction>
</comment>
<comment type="similarity">
    <text evidence="2">Belongs to the Nudix hydrolase family.</text>
</comment>
<protein>
    <recommendedName>
        <fullName evidence="13">8-oxo-dGTP diphosphatase</fullName>
        <ecNumber evidence="12">3.6.1.55</ecNumber>
    </recommendedName>
    <alternativeName>
        <fullName evidence="16">7,8-dihydro-8-oxoguanine-triphosphatase</fullName>
    </alternativeName>
    <alternativeName>
        <fullName evidence="15">Mutator protein MutT</fullName>
    </alternativeName>
    <alternativeName>
        <fullName evidence="14">dGTP pyrophosphohydrolase</fullName>
    </alternativeName>
</protein>
<comment type="caution">
    <text evidence="18">The sequence shown here is derived from an EMBL/GenBank/DDBJ whole genome shotgun (WGS) entry which is preliminary data.</text>
</comment>
<dbReference type="GO" id="GO:0046872">
    <property type="term" value="F:metal ion binding"/>
    <property type="evidence" value="ECO:0007669"/>
    <property type="project" value="UniProtKB-KW"/>
</dbReference>
<gene>
    <name evidence="18" type="primary">mutT_1</name>
    <name evidence="18" type="ORF">AVENLUH13518_00421</name>
</gene>
<evidence type="ECO:0000256" key="1">
    <source>
        <dbReference type="ARBA" id="ARBA00001946"/>
    </source>
</evidence>
<dbReference type="GO" id="GO:0035539">
    <property type="term" value="F:8-oxo-7,8-dihydrodeoxyguanosine triphosphate pyrophosphatase activity"/>
    <property type="evidence" value="ECO:0007669"/>
    <property type="project" value="UniProtKB-EC"/>
</dbReference>
<dbReference type="GO" id="GO:0009228">
    <property type="term" value="P:thiamine biosynthetic process"/>
    <property type="evidence" value="ECO:0007669"/>
    <property type="project" value="UniProtKB-KW"/>
</dbReference>
<dbReference type="InterPro" id="IPR022998">
    <property type="entry name" value="ThiamineP_synth_TenI"/>
</dbReference>
<dbReference type="CDD" id="cd03425">
    <property type="entry name" value="NUDIX_MutT_NudA_like"/>
    <property type="match status" value="1"/>
</dbReference>
<keyword evidence="3" id="KW-0515">Mutator protein</keyword>
<evidence type="ECO:0000259" key="17">
    <source>
        <dbReference type="PROSITE" id="PS51462"/>
    </source>
</evidence>
<evidence type="ECO:0000313" key="18">
    <source>
        <dbReference type="EMBL" id="KXZ72554.1"/>
    </source>
</evidence>
<dbReference type="GO" id="GO:0044716">
    <property type="term" value="F:8-oxo-GDP phosphatase activity"/>
    <property type="evidence" value="ECO:0007669"/>
    <property type="project" value="TreeGrafter"/>
</dbReference>
<dbReference type="InterPro" id="IPR020476">
    <property type="entry name" value="Nudix_hydrolase"/>
</dbReference>
<dbReference type="EMBL" id="JRHX01000024">
    <property type="protein sequence ID" value="KXZ72554.1"/>
    <property type="molecule type" value="Genomic_DNA"/>
</dbReference>
<evidence type="ECO:0000256" key="10">
    <source>
        <dbReference type="ARBA" id="ARBA00035861"/>
    </source>
</evidence>
<evidence type="ECO:0000256" key="16">
    <source>
        <dbReference type="ARBA" id="ARBA00042798"/>
    </source>
</evidence>
<dbReference type="InterPro" id="IPR013785">
    <property type="entry name" value="Aldolase_TIM"/>
</dbReference>
<dbReference type="SUPFAM" id="SSF51391">
    <property type="entry name" value="Thiamin phosphate synthase"/>
    <property type="match status" value="1"/>
</dbReference>
<keyword evidence="5" id="KW-0479">Metal-binding</keyword>
<name>A0A150I079_9GAMM</name>
<dbReference type="InterPro" id="IPR015797">
    <property type="entry name" value="NUDIX_hydrolase-like_dom_sf"/>
</dbReference>
<dbReference type="PATRIC" id="fig|52133.19.peg.444"/>
<dbReference type="GO" id="GO:0044715">
    <property type="term" value="F:8-oxo-dGDP phosphatase activity"/>
    <property type="evidence" value="ECO:0007669"/>
    <property type="project" value="TreeGrafter"/>
</dbReference>
<dbReference type="InterPro" id="IPR029119">
    <property type="entry name" value="MutY_C"/>
</dbReference>
<evidence type="ECO:0000256" key="7">
    <source>
        <dbReference type="ARBA" id="ARBA00022801"/>
    </source>
</evidence>
<dbReference type="GO" id="GO:0006281">
    <property type="term" value="P:DNA repair"/>
    <property type="evidence" value="ECO:0007669"/>
    <property type="project" value="UniProtKB-KW"/>
</dbReference>
<keyword evidence="9" id="KW-0234">DNA repair</keyword>
<dbReference type="PANTHER" id="PTHR47707:SF1">
    <property type="entry name" value="NUDIX HYDROLASE FAMILY PROTEIN"/>
    <property type="match status" value="1"/>
</dbReference>
<evidence type="ECO:0000256" key="3">
    <source>
        <dbReference type="ARBA" id="ARBA00022457"/>
    </source>
</evidence>
<evidence type="ECO:0000256" key="9">
    <source>
        <dbReference type="ARBA" id="ARBA00023204"/>
    </source>
</evidence>
<comment type="cofactor">
    <cofactor evidence="1">
        <name>Mg(2+)</name>
        <dbReference type="ChEBI" id="CHEBI:18420"/>
    </cofactor>
</comment>